<dbReference type="CDD" id="cd00198">
    <property type="entry name" value="vWFA"/>
    <property type="match status" value="1"/>
</dbReference>
<reference evidence="2 3" key="1">
    <citation type="submission" date="2015-05" db="EMBL/GenBank/DDBJ databases">
        <title>Draft genome sequence of Microvirga vignae strain BR3299, a novel nitrogen fixing bacteria isolated from Brazil semi-aired region.</title>
        <authorList>
            <person name="Zilli J.E."/>
            <person name="Passos S.R."/>
            <person name="Leite J."/>
            <person name="Baldani J.I."/>
            <person name="Xavier G.R."/>
            <person name="Rumjaneck N.G."/>
            <person name="Simoes-Araujo J.L."/>
        </authorList>
    </citation>
    <scope>NUCLEOTIDE SEQUENCE [LARGE SCALE GENOMIC DNA]</scope>
    <source>
        <strain evidence="2 3">BR3299</strain>
    </source>
</reference>
<dbReference type="AlphaFoldDB" id="A0A0H1RB55"/>
<name>A0A0H1RB55_9HYPH</name>
<evidence type="ECO:0000313" key="3">
    <source>
        <dbReference type="Proteomes" id="UP000035489"/>
    </source>
</evidence>
<dbReference type="Pfam" id="PF00092">
    <property type="entry name" value="VWA"/>
    <property type="match status" value="1"/>
</dbReference>
<dbReference type="PROSITE" id="PS50234">
    <property type="entry name" value="VWFA"/>
    <property type="match status" value="1"/>
</dbReference>
<evidence type="ECO:0000313" key="2">
    <source>
        <dbReference type="EMBL" id="KLK92428.1"/>
    </source>
</evidence>
<dbReference type="InterPro" id="IPR036465">
    <property type="entry name" value="vWFA_dom_sf"/>
</dbReference>
<feature type="domain" description="VWFA" evidence="1">
    <location>
        <begin position="620"/>
        <end position="826"/>
    </location>
</feature>
<dbReference type="EMBL" id="LCYG01000035">
    <property type="protein sequence ID" value="KLK92428.1"/>
    <property type="molecule type" value="Genomic_DNA"/>
</dbReference>
<organism evidence="2 3">
    <name type="scientific">Microvirga vignae</name>
    <dbReference type="NCBI Taxonomy" id="1225564"/>
    <lineage>
        <taxon>Bacteria</taxon>
        <taxon>Pseudomonadati</taxon>
        <taxon>Pseudomonadota</taxon>
        <taxon>Alphaproteobacteria</taxon>
        <taxon>Hyphomicrobiales</taxon>
        <taxon>Methylobacteriaceae</taxon>
        <taxon>Microvirga</taxon>
    </lineage>
</organism>
<dbReference type="Proteomes" id="UP000035489">
    <property type="component" value="Unassembled WGS sequence"/>
</dbReference>
<gene>
    <name evidence="2" type="ORF">AA309_14540</name>
</gene>
<accession>A0A0H1RB55</accession>
<comment type="caution">
    <text evidence="2">The sequence shown here is derived from an EMBL/GenBank/DDBJ whole genome shotgun (WGS) entry which is preliminary data.</text>
</comment>
<dbReference type="PATRIC" id="fig|1225564.3.peg.3783"/>
<proteinExistence type="predicted"/>
<dbReference type="SUPFAM" id="SSF53300">
    <property type="entry name" value="vWA-like"/>
    <property type="match status" value="1"/>
</dbReference>
<dbReference type="STRING" id="1225564.AA309_14540"/>
<dbReference type="Pfam" id="PF04773">
    <property type="entry name" value="FecR"/>
    <property type="match status" value="1"/>
</dbReference>
<evidence type="ECO:0000259" key="1">
    <source>
        <dbReference type="PROSITE" id="PS50234"/>
    </source>
</evidence>
<dbReference type="SMART" id="SM00327">
    <property type="entry name" value="VWA"/>
    <property type="match status" value="1"/>
</dbReference>
<keyword evidence="3" id="KW-1185">Reference proteome</keyword>
<dbReference type="InterPro" id="IPR006860">
    <property type="entry name" value="FecR"/>
</dbReference>
<dbReference type="InterPro" id="IPR002035">
    <property type="entry name" value="VWF_A"/>
</dbReference>
<protein>
    <recommendedName>
        <fullName evidence="1">VWFA domain-containing protein</fullName>
    </recommendedName>
</protein>
<dbReference type="Gene3D" id="3.40.50.410">
    <property type="entry name" value="von Willebrand factor, type A domain"/>
    <property type="match status" value="1"/>
</dbReference>
<sequence>MLQSAVGTSVFDIQIDAAEASSRRANAEPSILFPDRNLLFTADFRRSGADLLLIGHDRTAVILDYFTHGRHPSLTTPEGASLTGETVEALAGAGVPEHYVQATNMASTRVPIGRVEKVSGSATVLRNGVPVELHLGDMVAKGDVVQTGSDSTLAIRFNDGTVFGLSSNARIVLNDMVYAADATSNSALFTLVQGVIGFVAGRIAKTGDLKVDTPVATMAIRGTAVQTEVSAFSGVTKISVLTEPDGSVGSVLLLDKNNPLRVLTSVSNPRVATLLTPIGASDPQITQITKTADDLRGESDFVRDLFQIFSPQPQRRGSSDVEDTLIIPINLPMSIDLPDLMPFDVRLLTPERAAARDQPIPTTTFLPEQIRGTAVEDGPVAQLGVLIEAATSANGITPPLVSVPASLPPGVRYIESSRSFFLDPSHPAYQHLGEGETTTVIVNYSLVIGDVRIPTTVSWTIAGRNDAPVAENDAVRAVGEVTQTILSLRANDHDVDGDPLHVVRWTNPLEGSLHLDASGNLVFDPGDDFQALSAGQTATISFTYTVSDPKGETDTANATLKVAGAGEFSSPQKSASARDILEFNNQPVVLTITAPSATTTPTAALDLIIRLGPVVQPQMNILYLIDVSGSTSERFEGQPVGDLNADGRSNTVLDAEIASLITLTERISGLGFSPTDVEVTVIPFNGSADPTTGSGDNQPVTATTFNLEGAGEKTIVNYLRGLDAGGQTNFADALRAANERLQGLDQGNEKNVLYFLSDGAGQGSVEADLARLNDEFGARIAAIGVGEGATLSRLNEIDNTGGALRLTSPGQIETSVLGSPVPRGEVADLDVFVNGKEIAEIGREDLIPRSQGFALDATIGDLERLAGGRNTVAAVVTFESGEVLRTELTIAGALPRSTDLVL</sequence>
<dbReference type="PANTHER" id="PTHR38731">
    <property type="entry name" value="LIPL45-RELATED LIPOPROTEIN-RELATED"/>
    <property type="match status" value="1"/>
</dbReference>
<dbReference type="Pfam" id="PF17963">
    <property type="entry name" value="Big_9"/>
    <property type="match status" value="1"/>
</dbReference>
<dbReference type="Gene3D" id="2.60.40.3440">
    <property type="match status" value="1"/>
</dbReference>